<reference evidence="4" key="2">
    <citation type="submission" date="2015-01" db="EMBL/GenBank/DDBJ databases">
        <title>Evolutionary Origins and Diversification of the Mycorrhizal Mutualists.</title>
        <authorList>
            <consortium name="DOE Joint Genome Institute"/>
            <consortium name="Mycorrhizal Genomics Consortium"/>
            <person name="Kohler A."/>
            <person name="Kuo A."/>
            <person name="Nagy L.G."/>
            <person name="Floudas D."/>
            <person name="Copeland A."/>
            <person name="Barry K.W."/>
            <person name="Cichocki N."/>
            <person name="Veneault-Fourrey C."/>
            <person name="LaButti K."/>
            <person name="Lindquist E.A."/>
            <person name="Lipzen A."/>
            <person name="Lundell T."/>
            <person name="Morin E."/>
            <person name="Murat C."/>
            <person name="Riley R."/>
            <person name="Ohm R."/>
            <person name="Sun H."/>
            <person name="Tunlid A."/>
            <person name="Henrissat B."/>
            <person name="Grigoriev I.V."/>
            <person name="Hibbett D.S."/>
            <person name="Martin F."/>
        </authorList>
    </citation>
    <scope>NUCLEOTIDE SEQUENCE [LARGE SCALE GENOMIC DNA]</scope>
    <source>
        <strain evidence="4">Marx 270</strain>
    </source>
</reference>
<dbReference type="OrthoDB" id="667577at2759"/>
<accession>A0A0C3JD00</accession>
<feature type="domain" description="YABBY protein C-terminal" evidence="2">
    <location>
        <begin position="29"/>
        <end position="65"/>
    </location>
</feature>
<dbReference type="InterPro" id="IPR036910">
    <property type="entry name" value="HMG_box_dom_sf"/>
</dbReference>
<feature type="region of interest" description="Disordered" evidence="1">
    <location>
        <begin position="44"/>
        <end position="73"/>
    </location>
</feature>
<feature type="compositionally biased region" description="Basic and acidic residues" evidence="1">
    <location>
        <begin position="44"/>
        <end position="57"/>
    </location>
</feature>
<dbReference type="Pfam" id="PF04690">
    <property type="entry name" value="YABBY"/>
    <property type="match status" value="1"/>
</dbReference>
<name>A0A0C3JD00_PISTI</name>
<evidence type="ECO:0000313" key="3">
    <source>
        <dbReference type="EMBL" id="KIO06938.1"/>
    </source>
</evidence>
<dbReference type="SUPFAM" id="SSF47095">
    <property type="entry name" value="HMG-box"/>
    <property type="match status" value="1"/>
</dbReference>
<evidence type="ECO:0000256" key="1">
    <source>
        <dbReference type="SAM" id="MobiDB-lite"/>
    </source>
</evidence>
<organism evidence="3 4">
    <name type="scientific">Pisolithus tinctorius Marx 270</name>
    <dbReference type="NCBI Taxonomy" id="870435"/>
    <lineage>
        <taxon>Eukaryota</taxon>
        <taxon>Fungi</taxon>
        <taxon>Dikarya</taxon>
        <taxon>Basidiomycota</taxon>
        <taxon>Agaricomycotina</taxon>
        <taxon>Agaricomycetes</taxon>
        <taxon>Agaricomycetidae</taxon>
        <taxon>Boletales</taxon>
        <taxon>Sclerodermatineae</taxon>
        <taxon>Pisolithaceae</taxon>
        <taxon>Pisolithus</taxon>
    </lineage>
</organism>
<proteinExistence type="predicted"/>
<dbReference type="Gene3D" id="1.10.30.10">
    <property type="entry name" value="High mobility group box domain"/>
    <property type="match status" value="1"/>
</dbReference>
<reference evidence="3 4" key="1">
    <citation type="submission" date="2014-04" db="EMBL/GenBank/DDBJ databases">
        <authorList>
            <consortium name="DOE Joint Genome Institute"/>
            <person name="Kuo A."/>
            <person name="Kohler A."/>
            <person name="Costa M.D."/>
            <person name="Nagy L.G."/>
            <person name="Floudas D."/>
            <person name="Copeland A."/>
            <person name="Barry K.W."/>
            <person name="Cichocki N."/>
            <person name="Veneault-Fourrey C."/>
            <person name="LaButti K."/>
            <person name="Lindquist E.A."/>
            <person name="Lipzen A."/>
            <person name="Lundell T."/>
            <person name="Morin E."/>
            <person name="Murat C."/>
            <person name="Sun H."/>
            <person name="Tunlid A."/>
            <person name="Henrissat B."/>
            <person name="Grigoriev I.V."/>
            <person name="Hibbett D.S."/>
            <person name="Martin F."/>
            <person name="Nordberg H.P."/>
            <person name="Cantor M.N."/>
            <person name="Hua S.X."/>
        </authorList>
    </citation>
    <scope>NUCLEOTIDE SEQUENCE [LARGE SCALE GENOMIC DNA]</scope>
    <source>
        <strain evidence="3 4">Marx 270</strain>
    </source>
</reference>
<dbReference type="EMBL" id="KN831961">
    <property type="protein sequence ID" value="KIO06938.1"/>
    <property type="molecule type" value="Genomic_DNA"/>
</dbReference>
<dbReference type="AlphaFoldDB" id="A0A0C3JD00"/>
<dbReference type="InterPro" id="IPR056775">
    <property type="entry name" value="YABBY_C"/>
</dbReference>
<dbReference type="InParanoid" id="A0A0C3JD00"/>
<evidence type="ECO:0000313" key="4">
    <source>
        <dbReference type="Proteomes" id="UP000054217"/>
    </source>
</evidence>
<sequence length="73" mass="8171">MTATEKKTTTEKPPRKTKSSGGGGGKKKLTVFNKFMQSEMARLKETEPNMTHQERFKQATANWKKAKAKPATT</sequence>
<evidence type="ECO:0000259" key="2">
    <source>
        <dbReference type="Pfam" id="PF04690"/>
    </source>
</evidence>
<feature type="compositionally biased region" description="Basic residues" evidence="1">
    <location>
        <begin position="64"/>
        <end position="73"/>
    </location>
</feature>
<dbReference type="HOGENOM" id="CLU_192412_0_0_1"/>
<gene>
    <name evidence="3" type="ORF">M404DRAFT_998370</name>
</gene>
<dbReference type="Proteomes" id="UP000054217">
    <property type="component" value="Unassembled WGS sequence"/>
</dbReference>
<feature type="compositionally biased region" description="Basic and acidic residues" evidence="1">
    <location>
        <begin position="1"/>
        <end position="14"/>
    </location>
</feature>
<protein>
    <recommendedName>
        <fullName evidence="2">YABBY protein C-terminal domain-containing protein</fullName>
    </recommendedName>
</protein>
<feature type="region of interest" description="Disordered" evidence="1">
    <location>
        <begin position="1"/>
        <end position="29"/>
    </location>
</feature>
<keyword evidence="4" id="KW-1185">Reference proteome</keyword>